<feature type="domain" description="HTH cro/C1-type" evidence="1">
    <location>
        <begin position="11"/>
        <end position="65"/>
    </location>
</feature>
<dbReference type="SMART" id="SM00530">
    <property type="entry name" value="HTH_XRE"/>
    <property type="match status" value="1"/>
</dbReference>
<reference evidence="3" key="1">
    <citation type="journal article" date="2019" name="Int. J. Syst. Evol. Microbiol.">
        <title>The Global Catalogue of Microorganisms (GCM) 10K type strain sequencing project: providing services to taxonomists for standard genome sequencing and annotation.</title>
        <authorList>
            <consortium name="The Broad Institute Genomics Platform"/>
            <consortium name="The Broad Institute Genome Sequencing Center for Infectious Disease"/>
            <person name="Wu L."/>
            <person name="Ma J."/>
        </authorList>
    </citation>
    <scope>NUCLEOTIDE SEQUENCE [LARGE SCALE GENOMIC DNA]</scope>
    <source>
        <strain evidence="3">KCTC 52232</strain>
    </source>
</reference>
<protein>
    <submittedName>
        <fullName evidence="2">GAF domain-containing protein</fullName>
    </submittedName>
</protein>
<evidence type="ECO:0000313" key="2">
    <source>
        <dbReference type="EMBL" id="MFD2863166.1"/>
    </source>
</evidence>
<name>A0ABW5XJB4_9SPHI</name>
<dbReference type="Gene3D" id="3.30.450.40">
    <property type="match status" value="1"/>
</dbReference>
<comment type="caution">
    <text evidence="2">The sequence shown here is derived from an EMBL/GenBank/DDBJ whole genome shotgun (WGS) entry which is preliminary data.</text>
</comment>
<dbReference type="Pfam" id="PF01590">
    <property type="entry name" value="GAF"/>
    <property type="match status" value="1"/>
</dbReference>
<dbReference type="InterPro" id="IPR029016">
    <property type="entry name" value="GAF-like_dom_sf"/>
</dbReference>
<accession>A0ABW5XJB4</accession>
<dbReference type="Gene3D" id="1.10.260.40">
    <property type="entry name" value="lambda repressor-like DNA-binding domains"/>
    <property type="match status" value="1"/>
</dbReference>
<dbReference type="PROSITE" id="PS50943">
    <property type="entry name" value="HTH_CROC1"/>
    <property type="match status" value="1"/>
</dbReference>
<dbReference type="SMART" id="SM00065">
    <property type="entry name" value="GAF"/>
    <property type="match status" value="1"/>
</dbReference>
<dbReference type="SUPFAM" id="SSF47413">
    <property type="entry name" value="lambda repressor-like DNA-binding domains"/>
    <property type="match status" value="1"/>
</dbReference>
<sequence length="251" mass="27559">MYNAKAVASNIRNARLFRNYSQDYLGYKLGISQNGYSKIELGQSEISLRRVVDIAAILEVDVNRLIQDPGAWTDIDAINRIPMVPKMLEVVCRITGMGFAAIARVTHDKWVACSVRDEINFGLKPGGELQLVSTICNEIRQSGKGIVIDHVAEDPKFAQHHTPLQYGFQSYISLPVVLKDGSFFGTLCSIDPKPAKVNNAETIGMFQLFAELIAVHLDGLGFYDSGSPAQRKAVEMAEKLIVAEASLKSVG</sequence>
<dbReference type="SUPFAM" id="SSF55781">
    <property type="entry name" value="GAF domain-like"/>
    <property type="match status" value="1"/>
</dbReference>
<proteinExistence type="predicted"/>
<dbReference type="RefSeq" id="WP_377122265.1">
    <property type="nucleotide sequence ID" value="NZ_JBHUHN010000001.1"/>
</dbReference>
<organism evidence="2 3">
    <name type="scientific">Mucilaginibacter antarcticus</name>
    <dbReference type="NCBI Taxonomy" id="1855725"/>
    <lineage>
        <taxon>Bacteria</taxon>
        <taxon>Pseudomonadati</taxon>
        <taxon>Bacteroidota</taxon>
        <taxon>Sphingobacteriia</taxon>
        <taxon>Sphingobacteriales</taxon>
        <taxon>Sphingobacteriaceae</taxon>
        <taxon>Mucilaginibacter</taxon>
    </lineage>
</organism>
<dbReference type="Pfam" id="PF01381">
    <property type="entry name" value="HTH_3"/>
    <property type="match status" value="1"/>
</dbReference>
<gene>
    <name evidence="2" type="ORF">ACFSYC_00580</name>
</gene>
<dbReference type="InterPro" id="IPR001387">
    <property type="entry name" value="Cro/C1-type_HTH"/>
</dbReference>
<dbReference type="InterPro" id="IPR003018">
    <property type="entry name" value="GAF"/>
</dbReference>
<dbReference type="InterPro" id="IPR010982">
    <property type="entry name" value="Lambda_DNA-bd_dom_sf"/>
</dbReference>
<evidence type="ECO:0000313" key="3">
    <source>
        <dbReference type="Proteomes" id="UP001597601"/>
    </source>
</evidence>
<dbReference type="CDD" id="cd00093">
    <property type="entry name" value="HTH_XRE"/>
    <property type="match status" value="1"/>
</dbReference>
<keyword evidence="3" id="KW-1185">Reference proteome</keyword>
<dbReference type="Proteomes" id="UP001597601">
    <property type="component" value="Unassembled WGS sequence"/>
</dbReference>
<evidence type="ECO:0000259" key="1">
    <source>
        <dbReference type="PROSITE" id="PS50943"/>
    </source>
</evidence>
<dbReference type="EMBL" id="JBHUON010000001">
    <property type="protein sequence ID" value="MFD2863166.1"/>
    <property type="molecule type" value="Genomic_DNA"/>
</dbReference>